<organism evidence="3 4">
    <name type="scientific">Salipiger bermudensis (strain DSM 26914 / JCM 13377 / KCTC 12554 / HTCC2601)</name>
    <name type="common">Pelagibaca bermudensis</name>
    <dbReference type="NCBI Taxonomy" id="314265"/>
    <lineage>
        <taxon>Bacteria</taxon>
        <taxon>Pseudomonadati</taxon>
        <taxon>Pseudomonadota</taxon>
        <taxon>Alphaproteobacteria</taxon>
        <taxon>Rhodobacterales</taxon>
        <taxon>Roseobacteraceae</taxon>
        <taxon>Salipiger</taxon>
    </lineage>
</organism>
<feature type="region of interest" description="Disordered" evidence="1">
    <location>
        <begin position="294"/>
        <end position="396"/>
    </location>
</feature>
<dbReference type="Pfam" id="PF01052">
    <property type="entry name" value="FliMN_C"/>
    <property type="match status" value="1"/>
</dbReference>
<dbReference type="RefSeq" id="WP_007797811.1">
    <property type="nucleotide sequence ID" value="NZ_DS022276.1"/>
</dbReference>
<gene>
    <name evidence="3" type="ORF">R2601_18518</name>
</gene>
<keyword evidence="3" id="KW-0966">Cell projection</keyword>
<evidence type="ECO:0000259" key="2">
    <source>
        <dbReference type="Pfam" id="PF01052"/>
    </source>
</evidence>
<dbReference type="InterPro" id="IPR001543">
    <property type="entry name" value="FliN-like_C"/>
</dbReference>
<dbReference type="InterPro" id="IPR036429">
    <property type="entry name" value="SpoA-like_sf"/>
</dbReference>
<reference evidence="3 4" key="1">
    <citation type="journal article" date="2010" name="J. Bacteriol.">
        <title>Genome sequences of Pelagibaca bermudensis HTCC2601T and Maritimibacter alkaliphilus HTCC2654T, the type strains of two marine Roseobacter genera.</title>
        <authorList>
            <person name="Thrash J.C."/>
            <person name="Cho J.C."/>
            <person name="Ferriera S."/>
            <person name="Johnson J."/>
            <person name="Vergin K.L."/>
            <person name="Giovannoni S.J."/>
        </authorList>
    </citation>
    <scope>NUCLEOTIDE SEQUENCE [LARGE SCALE GENOMIC DNA]</scope>
    <source>
        <strain evidence="4">DSM 26914 / JCM 13377 / KCTC 12554 / HTCC2601</strain>
    </source>
</reference>
<dbReference type="HOGENOM" id="CLU_052341_1_0_5"/>
<accession>Q0FKH8</accession>
<feature type="compositionally biased region" description="Low complexity" evidence="1">
    <location>
        <begin position="303"/>
        <end position="325"/>
    </location>
</feature>
<keyword evidence="3" id="KW-0282">Flagellum</keyword>
<keyword evidence="3" id="KW-0969">Cilium</keyword>
<dbReference type="EMBL" id="AATQ01000040">
    <property type="protein sequence ID" value="EAU44676.1"/>
    <property type="molecule type" value="Genomic_DNA"/>
</dbReference>
<proteinExistence type="predicted"/>
<comment type="caution">
    <text evidence="3">The sequence shown here is derived from an EMBL/GenBank/DDBJ whole genome shotgun (WGS) entry which is preliminary data.</text>
</comment>
<dbReference type="STRING" id="314265.R2601_18518"/>
<dbReference type="AlphaFoldDB" id="Q0FKH8"/>
<sequence>MGDPARQDEVLAQKASAARRALEARSMSPSKALRRALSRTADVLWDLALVTHGVEQAHLDQDGVVAALGGDALLILLDGPDGVPGVARIERPVMTGLIEVQTILQVTQMPVEERPLTQTDAAMMAPLLDSALERFERYLEDHPLQPQIAGFRFGAMVEDSRTAGLLLDASGYRAFRVSLDLALGRRTGELALFLPDRAEAAAADEAGDLGQEGPHEQKMKLLPVHMDAVLHRLVLPLSAAEKLQPGDLIPLPPEALDGVELLAGDGSGVAGGRLGQINGMRAVRLAWPEGCGLQDPAEGGSTAPPAALSEGAAPAAAEVAAAPAPERGPDLAEDLPELPPMEFDAGTFDTGATDTEEFGGDFGTDFSGEFGSGEDAEESGGAEFDFAAAPFELDED</sequence>
<keyword evidence="4" id="KW-1185">Reference proteome</keyword>
<feature type="domain" description="Flagellar motor switch protein FliN-like C-terminal" evidence="2">
    <location>
        <begin position="220"/>
        <end position="285"/>
    </location>
</feature>
<dbReference type="Gene3D" id="2.30.330.10">
    <property type="entry name" value="SpoA-like"/>
    <property type="match status" value="1"/>
</dbReference>
<feature type="compositionally biased region" description="Low complexity" evidence="1">
    <location>
        <begin position="343"/>
        <end position="353"/>
    </location>
</feature>
<dbReference type="eggNOG" id="COG1868">
    <property type="taxonomic scope" value="Bacteria"/>
</dbReference>
<name>Q0FKH8_SALBH</name>
<dbReference type="SUPFAM" id="SSF101801">
    <property type="entry name" value="Surface presentation of antigens (SPOA)"/>
    <property type="match status" value="1"/>
</dbReference>
<evidence type="ECO:0000313" key="3">
    <source>
        <dbReference type="EMBL" id="EAU44676.1"/>
    </source>
</evidence>
<evidence type="ECO:0000256" key="1">
    <source>
        <dbReference type="SAM" id="MobiDB-lite"/>
    </source>
</evidence>
<protein>
    <submittedName>
        <fullName evidence="3">Possible flagellar switch protein FliM</fullName>
    </submittedName>
</protein>
<evidence type="ECO:0000313" key="4">
    <source>
        <dbReference type="Proteomes" id="UP000006230"/>
    </source>
</evidence>
<dbReference type="Proteomes" id="UP000006230">
    <property type="component" value="Unassembled WGS sequence"/>
</dbReference>